<dbReference type="EMBL" id="MU839828">
    <property type="protein sequence ID" value="KAK1759612.1"/>
    <property type="molecule type" value="Genomic_DNA"/>
</dbReference>
<feature type="region of interest" description="Disordered" evidence="1">
    <location>
        <begin position="484"/>
        <end position="526"/>
    </location>
</feature>
<keyword evidence="3" id="KW-1185">Reference proteome</keyword>
<protein>
    <submittedName>
        <fullName evidence="2">Uncharacterized protein</fullName>
    </submittedName>
</protein>
<accession>A0AAJ0FA02</accession>
<dbReference type="Proteomes" id="UP001239445">
    <property type="component" value="Unassembled WGS sequence"/>
</dbReference>
<evidence type="ECO:0000313" key="3">
    <source>
        <dbReference type="Proteomes" id="UP001239445"/>
    </source>
</evidence>
<name>A0AAJ0FA02_9PEZI</name>
<proteinExistence type="predicted"/>
<sequence>MFLHSGASLHGHEYSPRSPLAASPQGANLRSPLIRSALTPAKARTSRTADGVPPPALRQRPASEYIPRKASTPEPVVRFQEEEKPTPVTHDDSLLSESELSEATAFSIDGPSKPGRGRGKRRRHAPHQTTKYFLGYPAPRRLPKTKVMQKVLSRLLLQLQVVTDDGRSRPVLEAYPSTRIAGPVVTPRLAKRFPGIFGVKRQLGYDDIVLVRRDDEDFGSDAETDADDSLEKKLLLAVYSPIKHSDEAEIVLDDGSIWVAKPLANGSFDFVHTDVHGVPTTVRWARRNPCGKVSGDVVPGLSSTDPPQTRYTFSVINPLTRRHPVMATLTPTTLDVQDTYTSISSSYGKYPPHRTGGRTVSMTSSVSWGDTVLESSKRPSTGSTDTEGMFGLASEVEPTRTVRPVEDSTKMLIAVTGLWVALKSGWSANISPTNSDLAQSCVTTRSRRNTWTRATSEVGGNTPQISEAEEPASDVVLKRHSMPLTVAEKQQVVPSPSRTPTPPKSPRGSPRRATSTGAAFMLRRHQ</sequence>
<feature type="compositionally biased region" description="Basic residues" evidence="1">
    <location>
        <begin position="115"/>
        <end position="126"/>
    </location>
</feature>
<gene>
    <name evidence="2" type="ORF">QBC47DRAFT_276967</name>
</gene>
<feature type="non-terminal residue" evidence="2">
    <location>
        <position position="526"/>
    </location>
</feature>
<feature type="region of interest" description="Disordered" evidence="1">
    <location>
        <begin position="1"/>
        <end position="127"/>
    </location>
</feature>
<organism evidence="2 3">
    <name type="scientific">Echria macrotheca</name>
    <dbReference type="NCBI Taxonomy" id="438768"/>
    <lineage>
        <taxon>Eukaryota</taxon>
        <taxon>Fungi</taxon>
        <taxon>Dikarya</taxon>
        <taxon>Ascomycota</taxon>
        <taxon>Pezizomycotina</taxon>
        <taxon>Sordariomycetes</taxon>
        <taxon>Sordariomycetidae</taxon>
        <taxon>Sordariales</taxon>
        <taxon>Schizotheciaceae</taxon>
        <taxon>Echria</taxon>
    </lineage>
</organism>
<feature type="compositionally biased region" description="Basic and acidic residues" evidence="1">
    <location>
        <begin position="79"/>
        <end position="93"/>
    </location>
</feature>
<reference evidence="2" key="1">
    <citation type="submission" date="2023-06" db="EMBL/GenBank/DDBJ databases">
        <title>Genome-scale phylogeny and comparative genomics of the fungal order Sordariales.</title>
        <authorList>
            <consortium name="Lawrence Berkeley National Laboratory"/>
            <person name="Hensen N."/>
            <person name="Bonometti L."/>
            <person name="Westerberg I."/>
            <person name="Brannstrom I.O."/>
            <person name="Guillou S."/>
            <person name="Cros-Aarteil S."/>
            <person name="Calhoun S."/>
            <person name="Haridas S."/>
            <person name="Kuo A."/>
            <person name="Mondo S."/>
            <person name="Pangilinan J."/>
            <person name="Riley R."/>
            <person name="Labutti K."/>
            <person name="Andreopoulos B."/>
            <person name="Lipzen A."/>
            <person name="Chen C."/>
            <person name="Yanf M."/>
            <person name="Daum C."/>
            <person name="Ng V."/>
            <person name="Clum A."/>
            <person name="Steindorff A."/>
            <person name="Ohm R."/>
            <person name="Martin F."/>
            <person name="Silar P."/>
            <person name="Natvig D."/>
            <person name="Lalanne C."/>
            <person name="Gautier V."/>
            <person name="Ament-Velasquez S.L."/>
            <person name="Kruys A."/>
            <person name="Hutchinson M.I."/>
            <person name="Powell A.J."/>
            <person name="Barry K."/>
            <person name="Miller A.N."/>
            <person name="Grigoriev I.V."/>
            <person name="Debuchy R."/>
            <person name="Gladieux P."/>
            <person name="Thoren M.H."/>
            <person name="Johannesson H."/>
        </authorList>
    </citation>
    <scope>NUCLEOTIDE SEQUENCE</scope>
    <source>
        <strain evidence="2">PSN4</strain>
    </source>
</reference>
<dbReference type="AlphaFoldDB" id="A0AAJ0FA02"/>
<evidence type="ECO:0000313" key="2">
    <source>
        <dbReference type="EMBL" id="KAK1759612.1"/>
    </source>
</evidence>
<evidence type="ECO:0000256" key="1">
    <source>
        <dbReference type="SAM" id="MobiDB-lite"/>
    </source>
</evidence>
<comment type="caution">
    <text evidence="2">The sequence shown here is derived from an EMBL/GenBank/DDBJ whole genome shotgun (WGS) entry which is preliminary data.</text>
</comment>